<evidence type="ECO:0000259" key="4">
    <source>
        <dbReference type="PROSITE" id="PS01124"/>
    </source>
</evidence>
<dbReference type="Proteomes" id="UP001232063">
    <property type="component" value="Unassembled WGS sequence"/>
</dbReference>
<dbReference type="InterPro" id="IPR009057">
    <property type="entry name" value="Homeodomain-like_sf"/>
</dbReference>
<comment type="caution">
    <text evidence="5">The sequence shown here is derived from an EMBL/GenBank/DDBJ whole genome shotgun (WGS) entry which is preliminary data.</text>
</comment>
<keyword evidence="6" id="KW-1185">Reference proteome</keyword>
<feature type="domain" description="HTH araC/xylS-type" evidence="4">
    <location>
        <begin position="152"/>
        <end position="259"/>
    </location>
</feature>
<reference evidence="5" key="1">
    <citation type="submission" date="2023-05" db="EMBL/GenBank/DDBJ databases">
        <authorList>
            <person name="Zhang X."/>
        </authorList>
    </citation>
    <scope>NUCLEOTIDE SEQUENCE</scope>
    <source>
        <strain evidence="5">BD1B2-1</strain>
    </source>
</reference>
<dbReference type="GO" id="GO:0003700">
    <property type="term" value="F:DNA-binding transcription factor activity"/>
    <property type="evidence" value="ECO:0007669"/>
    <property type="project" value="InterPro"/>
</dbReference>
<dbReference type="SMART" id="SM00342">
    <property type="entry name" value="HTH_ARAC"/>
    <property type="match status" value="1"/>
</dbReference>
<organism evidence="5 6">
    <name type="scientific">Xanthocytophaga agilis</name>
    <dbReference type="NCBI Taxonomy" id="3048010"/>
    <lineage>
        <taxon>Bacteria</taxon>
        <taxon>Pseudomonadati</taxon>
        <taxon>Bacteroidota</taxon>
        <taxon>Cytophagia</taxon>
        <taxon>Cytophagales</taxon>
        <taxon>Rhodocytophagaceae</taxon>
        <taxon>Xanthocytophaga</taxon>
    </lineage>
</organism>
<gene>
    <name evidence="5" type="ORF">QNI22_38790</name>
</gene>
<protein>
    <submittedName>
        <fullName evidence="5">Helix-turn-helix domain-containing protein</fullName>
    </submittedName>
</protein>
<evidence type="ECO:0000313" key="6">
    <source>
        <dbReference type="Proteomes" id="UP001232063"/>
    </source>
</evidence>
<proteinExistence type="predicted"/>
<keyword evidence="3" id="KW-0804">Transcription</keyword>
<accession>A0AAE3UI14</accession>
<evidence type="ECO:0000256" key="2">
    <source>
        <dbReference type="ARBA" id="ARBA00023125"/>
    </source>
</evidence>
<dbReference type="InterPro" id="IPR018060">
    <property type="entry name" value="HTH_AraC"/>
</dbReference>
<dbReference type="InterPro" id="IPR046532">
    <property type="entry name" value="DUF6597"/>
</dbReference>
<dbReference type="PANTHER" id="PTHR43280:SF2">
    <property type="entry name" value="HTH-TYPE TRANSCRIPTIONAL REGULATOR EXSA"/>
    <property type="match status" value="1"/>
</dbReference>
<sequence length="269" mass="31256">MIYTKIQAPDYLKPYVRFFLIIESQEQISQPVRFNVFTDGYPGLIFQQEGIFSDNRMKPLPRLLLHGPITKYSEKTVKEKYNNLLVCLKPNALKTVFGIDAALLTDTYCDLNNMLKSSLTLSLFEARSVNEKITIVSHFLWMLATQNKHCQNRTVEYVMEALMNKNGIYSNGIYSIKECCSYVGISERSLERLMMENIGVSPKLFMRIQRFQSALSLINTNPFRSFTDICYQLNYADQSHQIREFKEFAGMTPKQFKLRDPQLILNFAD</sequence>
<dbReference type="Pfam" id="PF20240">
    <property type="entry name" value="DUF6597"/>
    <property type="match status" value="1"/>
</dbReference>
<evidence type="ECO:0000256" key="3">
    <source>
        <dbReference type="ARBA" id="ARBA00023163"/>
    </source>
</evidence>
<dbReference type="Gene3D" id="1.10.10.60">
    <property type="entry name" value="Homeodomain-like"/>
    <property type="match status" value="1"/>
</dbReference>
<keyword evidence="2" id="KW-0238">DNA-binding</keyword>
<name>A0AAE3UI14_9BACT</name>
<evidence type="ECO:0000313" key="5">
    <source>
        <dbReference type="EMBL" id="MDJ1506653.1"/>
    </source>
</evidence>
<dbReference type="PANTHER" id="PTHR43280">
    <property type="entry name" value="ARAC-FAMILY TRANSCRIPTIONAL REGULATOR"/>
    <property type="match status" value="1"/>
</dbReference>
<keyword evidence="1" id="KW-0805">Transcription regulation</keyword>
<dbReference type="SUPFAM" id="SSF46689">
    <property type="entry name" value="Homeodomain-like"/>
    <property type="match status" value="1"/>
</dbReference>
<dbReference type="Pfam" id="PF12833">
    <property type="entry name" value="HTH_18"/>
    <property type="match status" value="1"/>
</dbReference>
<dbReference type="PROSITE" id="PS01124">
    <property type="entry name" value="HTH_ARAC_FAMILY_2"/>
    <property type="match status" value="1"/>
</dbReference>
<evidence type="ECO:0000256" key="1">
    <source>
        <dbReference type="ARBA" id="ARBA00023015"/>
    </source>
</evidence>
<dbReference type="EMBL" id="JASJOU010000025">
    <property type="protein sequence ID" value="MDJ1506653.1"/>
    <property type="molecule type" value="Genomic_DNA"/>
</dbReference>
<dbReference type="GO" id="GO:0043565">
    <property type="term" value="F:sequence-specific DNA binding"/>
    <property type="evidence" value="ECO:0007669"/>
    <property type="project" value="InterPro"/>
</dbReference>
<dbReference type="AlphaFoldDB" id="A0AAE3UI14"/>
<dbReference type="RefSeq" id="WP_314519745.1">
    <property type="nucleotide sequence ID" value="NZ_JASJOU010000025.1"/>
</dbReference>